<sequence>MPSGAEIQKNLTGAWGMMMGKADGLRLLDLSADGFWNSFFAIVVALPALALSWISVADDLTLNLVGVTKFSVIARLAVVDVGTWVLPLVGLALAARPAGIADRFVHYVVASNWGSAILLWLMLPAALVRLLAPSAHQLAALVTLLSYGLTLVLAWRLTNVAIGRGAALATSVFGGMFVASLLVLYLLQHLVGLSPS</sequence>
<dbReference type="RefSeq" id="WP_188254241.1">
    <property type="nucleotide sequence ID" value="NZ_JABVCF010000004.1"/>
</dbReference>
<comment type="caution">
    <text evidence="2">The sequence shown here is derived from an EMBL/GenBank/DDBJ whole genome shotgun (WGS) entry which is preliminary data.</text>
</comment>
<feature type="transmembrane region" description="Helical" evidence="1">
    <location>
        <begin position="35"/>
        <end position="56"/>
    </location>
</feature>
<protein>
    <submittedName>
        <fullName evidence="2">Transporter</fullName>
    </submittedName>
</protein>
<evidence type="ECO:0000313" key="3">
    <source>
        <dbReference type="Proteomes" id="UP000680348"/>
    </source>
</evidence>
<accession>A0A942DWZ5</accession>
<organism evidence="2 3">
    <name type="scientific">Pseudaminobacter soli</name>
    <name type="common">ex Zhang et al. 2022</name>
    <dbReference type="NCBI Taxonomy" id="2831468"/>
    <lineage>
        <taxon>Bacteria</taxon>
        <taxon>Pseudomonadati</taxon>
        <taxon>Pseudomonadota</taxon>
        <taxon>Alphaproteobacteria</taxon>
        <taxon>Hyphomicrobiales</taxon>
        <taxon>Phyllobacteriaceae</taxon>
        <taxon>Pseudaminobacter</taxon>
    </lineage>
</organism>
<dbReference type="Proteomes" id="UP000680348">
    <property type="component" value="Unassembled WGS sequence"/>
</dbReference>
<evidence type="ECO:0000256" key="1">
    <source>
        <dbReference type="SAM" id="Phobius"/>
    </source>
</evidence>
<dbReference type="EMBL" id="JAGWCR010000004">
    <property type="protein sequence ID" value="MBS3648673.1"/>
    <property type="molecule type" value="Genomic_DNA"/>
</dbReference>
<evidence type="ECO:0000313" key="2">
    <source>
        <dbReference type="EMBL" id="MBS3648673.1"/>
    </source>
</evidence>
<feature type="transmembrane region" description="Helical" evidence="1">
    <location>
        <begin position="107"/>
        <end position="132"/>
    </location>
</feature>
<feature type="transmembrane region" description="Helical" evidence="1">
    <location>
        <begin position="76"/>
        <end position="95"/>
    </location>
</feature>
<proteinExistence type="predicted"/>
<keyword evidence="3" id="KW-1185">Reference proteome</keyword>
<keyword evidence="1" id="KW-0812">Transmembrane</keyword>
<feature type="transmembrane region" description="Helical" evidence="1">
    <location>
        <begin position="138"/>
        <end position="155"/>
    </location>
</feature>
<gene>
    <name evidence="2" type="ORF">KEU06_08530</name>
</gene>
<feature type="transmembrane region" description="Helical" evidence="1">
    <location>
        <begin position="167"/>
        <end position="187"/>
    </location>
</feature>
<dbReference type="AlphaFoldDB" id="A0A942DWZ5"/>
<name>A0A942DWZ5_9HYPH</name>
<reference evidence="2" key="1">
    <citation type="submission" date="2021-04" db="EMBL/GenBank/DDBJ databases">
        <title>Pseudaminobacter soli sp. nov., isolated from paddy soil contaminated by heavy metals.</title>
        <authorList>
            <person name="Zhang K."/>
        </authorList>
    </citation>
    <scope>NUCLEOTIDE SEQUENCE</scope>
    <source>
        <strain evidence="2">19-2017</strain>
    </source>
</reference>
<keyword evidence="1" id="KW-0472">Membrane</keyword>
<keyword evidence="1" id="KW-1133">Transmembrane helix</keyword>